<dbReference type="RefSeq" id="WP_166876246.1">
    <property type="nucleotide sequence ID" value="NZ_WHJH01000015.1"/>
</dbReference>
<dbReference type="InterPro" id="IPR036514">
    <property type="entry name" value="SGNH_hydro_sf"/>
</dbReference>
<feature type="domain" description="SGNH hydrolase-type esterase" evidence="2">
    <location>
        <begin position="146"/>
        <end position="306"/>
    </location>
</feature>
<dbReference type="PANTHER" id="PTHR37834:SF2">
    <property type="entry name" value="ESTERASE, SGNH HYDROLASE-TYPE"/>
    <property type="match status" value="1"/>
</dbReference>
<dbReference type="Proteomes" id="UP000609726">
    <property type="component" value="Unassembled WGS sequence"/>
</dbReference>
<feature type="signal peptide" evidence="1">
    <location>
        <begin position="1"/>
        <end position="19"/>
    </location>
</feature>
<feature type="domain" description="Carbohydrate esterase 2 N-terminal" evidence="3">
    <location>
        <begin position="33"/>
        <end position="137"/>
    </location>
</feature>
<dbReference type="Gene3D" id="3.40.50.1110">
    <property type="entry name" value="SGNH hydrolase"/>
    <property type="match status" value="1"/>
</dbReference>
<dbReference type="InterPro" id="IPR040794">
    <property type="entry name" value="CE2_N"/>
</dbReference>
<evidence type="ECO:0000313" key="4">
    <source>
        <dbReference type="EMBL" id="NHZ90247.1"/>
    </source>
</evidence>
<proteinExistence type="predicted"/>
<dbReference type="NCBIfam" id="NF042969">
    <property type="entry name" value="AcxyGlmanDactase"/>
    <property type="match status" value="1"/>
</dbReference>
<comment type="caution">
    <text evidence="4">The sequence shown here is derived from an EMBL/GenBank/DDBJ whole genome shotgun (WGS) entry which is preliminary data.</text>
</comment>
<dbReference type="Gene3D" id="2.60.120.260">
    <property type="entry name" value="Galactose-binding domain-like"/>
    <property type="match status" value="1"/>
</dbReference>
<accession>A0ABX0NTT0</accession>
<organism evidence="4 5">
    <name type="scientific">Massilia mucilaginosa</name>
    <dbReference type="NCBI Taxonomy" id="2609282"/>
    <lineage>
        <taxon>Bacteria</taxon>
        <taxon>Pseudomonadati</taxon>
        <taxon>Pseudomonadota</taxon>
        <taxon>Betaproteobacteria</taxon>
        <taxon>Burkholderiales</taxon>
        <taxon>Oxalobacteraceae</taxon>
        <taxon>Telluria group</taxon>
        <taxon>Massilia</taxon>
    </lineage>
</organism>
<dbReference type="PANTHER" id="PTHR37834">
    <property type="entry name" value="GDSL-LIKE LIPASE/ACYLHYDROLASE DOMAIN PROTEIN (AFU_ORTHOLOGUE AFUA_2G00620)"/>
    <property type="match status" value="1"/>
</dbReference>
<sequence length="349" mass="37581">MSRSALAMALMLAVGQAWAEPPVRADDSRIARMGRTVAQADGSLRFAYPGVRLSLSFEGKTLSVDAAASGERSYLEVVVDGGAARIIRLSATPQAIGLVNECQAGVHRVDILHRSESWHGVVTLARFVTDGVLLAAPALPQRKMLVLGDSVTCGEAIDRVQGKDKDSSWWNPRASYGMLAAQALDAQVHLVCHGGRGLVRSWNGRTADDNLPDFYELAIASEGRPVRWDHAGYDPDLIVSAIGTNDFSPGIPARAAYVKAYEKLVRTLLRNHPQAQIVLTEGAILNGERKAALTRYIAQTIERVGSPRVHAAASLHHSGDVTDAHPTKAQHAAMARELVPQLRAVTGWE</sequence>
<dbReference type="CDD" id="cd01831">
    <property type="entry name" value="Endoglucanase_E_like"/>
    <property type="match status" value="1"/>
</dbReference>
<feature type="chain" id="PRO_5046403375" evidence="1">
    <location>
        <begin position="20"/>
        <end position="349"/>
    </location>
</feature>
<gene>
    <name evidence="4" type="ORF">F2P45_14660</name>
</gene>
<evidence type="ECO:0000313" key="5">
    <source>
        <dbReference type="Proteomes" id="UP000609726"/>
    </source>
</evidence>
<reference evidence="4 5" key="1">
    <citation type="submission" date="2019-10" db="EMBL/GenBank/DDBJ databases">
        <title>Taxonomy of Antarctic Massilia spp.: description of Massilia rubra sp. nov., Massilia aquatica sp. nov., Massilia mucilaginosa sp. nov., Massilia frigida sp. nov. isolated from streams, lakes and regoliths.</title>
        <authorList>
            <person name="Holochova P."/>
            <person name="Sedlacek I."/>
            <person name="Kralova S."/>
            <person name="Maslanova I."/>
            <person name="Busse H.-J."/>
            <person name="Stankova E."/>
            <person name="Vrbovska V."/>
            <person name="Kovarovic V."/>
            <person name="Bartak M."/>
            <person name="Svec P."/>
            <person name="Pantucek R."/>
        </authorList>
    </citation>
    <scope>NUCLEOTIDE SEQUENCE [LARGE SCALE GENOMIC DNA]</scope>
    <source>
        <strain evidence="4 5">CCM 8733</strain>
    </source>
</reference>
<evidence type="ECO:0000259" key="2">
    <source>
        <dbReference type="Pfam" id="PF13472"/>
    </source>
</evidence>
<dbReference type="Pfam" id="PF17996">
    <property type="entry name" value="CE2_N"/>
    <property type="match status" value="1"/>
</dbReference>
<keyword evidence="1" id="KW-0732">Signal</keyword>
<dbReference type="SUPFAM" id="SSF52266">
    <property type="entry name" value="SGNH hydrolase"/>
    <property type="match status" value="1"/>
</dbReference>
<dbReference type="EMBL" id="WHJH01000015">
    <property type="protein sequence ID" value="NHZ90247.1"/>
    <property type="molecule type" value="Genomic_DNA"/>
</dbReference>
<evidence type="ECO:0000259" key="3">
    <source>
        <dbReference type="Pfam" id="PF17996"/>
    </source>
</evidence>
<dbReference type="InterPro" id="IPR013830">
    <property type="entry name" value="SGNH_hydro"/>
</dbReference>
<keyword evidence="5" id="KW-1185">Reference proteome</keyword>
<protein>
    <submittedName>
        <fullName evidence="4">Xylan esterase</fullName>
    </submittedName>
</protein>
<dbReference type="InterPro" id="IPR052762">
    <property type="entry name" value="PCW_deacetylase/CE"/>
</dbReference>
<evidence type="ECO:0000256" key="1">
    <source>
        <dbReference type="SAM" id="SignalP"/>
    </source>
</evidence>
<dbReference type="InterPro" id="IPR050040">
    <property type="entry name" value="CE2A"/>
</dbReference>
<name>A0ABX0NTT0_9BURK</name>
<dbReference type="Pfam" id="PF13472">
    <property type="entry name" value="Lipase_GDSL_2"/>
    <property type="match status" value="1"/>
</dbReference>
<dbReference type="InterPro" id="IPR037461">
    <property type="entry name" value="CtCE2-like_dom"/>
</dbReference>